<dbReference type="Proteomes" id="UP001148737">
    <property type="component" value="Unassembled WGS sequence"/>
</dbReference>
<sequence>MKLQLTILLVSLIASALPPSLAQTLTNNSSLSLADILIELPACSFNCLLAAVARVGCGPLDKPCICQLQYKNISGHATPCIAKACTFMEALHAKNLTEVACDAPVRSKSRSYNTLAITMRCMTNLLVITRLAFKRWYAYHRSLGWDDYVILIDMFVGTSGAILNARGLVANGLGRDIWTLSTDTINKFGKFFYATEVLYLVEIGLIKLSFSVFYLNIFPCGRIRHILWLTLAVNVASGVCFVVIGIVQCMPISFAWLRYTDLKARGRCIDTTVFGWSQAIHSIALDLWMIAIPLSQLSKLQLHWKKKLGASVMLLTGTCITVVSILRLQSLVTLAQTYNSTWDQEVLAWWSTIEVHVSIICACLPTLRLQFFNSNWIK</sequence>
<reference evidence="1" key="1">
    <citation type="submission" date="2022-07" db="EMBL/GenBank/DDBJ databases">
        <title>Genome Sequence of Lecanicillium saksenae.</title>
        <authorList>
            <person name="Buettner E."/>
        </authorList>
    </citation>
    <scope>NUCLEOTIDE SEQUENCE</scope>
    <source>
        <strain evidence="1">VT-O1</strain>
    </source>
</reference>
<evidence type="ECO:0000313" key="1">
    <source>
        <dbReference type="EMBL" id="KAJ3495941.1"/>
    </source>
</evidence>
<organism evidence="1 2">
    <name type="scientific">Lecanicillium saksenae</name>
    <dbReference type="NCBI Taxonomy" id="468837"/>
    <lineage>
        <taxon>Eukaryota</taxon>
        <taxon>Fungi</taxon>
        <taxon>Dikarya</taxon>
        <taxon>Ascomycota</taxon>
        <taxon>Pezizomycotina</taxon>
        <taxon>Sordariomycetes</taxon>
        <taxon>Hypocreomycetidae</taxon>
        <taxon>Hypocreales</taxon>
        <taxon>Cordycipitaceae</taxon>
        <taxon>Lecanicillium</taxon>
    </lineage>
</organism>
<proteinExistence type="predicted"/>
<keyword evidence="2" id="KW-1185">Reference proteome</keyword>
<name>A0ACC1R394_9HYPO</name>
<comment type="caution">
    <text evidence="1">The sequence shown here is derived from an EMBL/GenBank/DDBJ whole genome shotgun (WGS) entry which is preliminary data.</text>
</comment>
<gene>
    <name evidence="1" type="ORF">NLG97_g3035</name>
</gene>
<accession>A0ACC1R394</accession>
<dbReference type="EMBL" id="JANAKD010000234">
    <property type="protein sequence ID" value="KAJ3495941.1"/>
    <property type="molecule type" value="Genomic_DNA"/>
</dbReference>
<protein>
    <submittedName>
        <fullName evidence="1">Uncharacterized protein</fullName>
    </submittedName>
</protein>
<evidence type="ECO:0000313" key="2">
    <source>
        <dbReference type="Proteomes" id="UP001148737"/>
    </source>
</evidence>